<evidence type="ECO:0000313" key="14">
    <source>
        <dbReference type="Proteomes" id="UP000072520"/>
    </source>
</evidence>
<dbReference type="RefSeq" id="WP_058707682.1">
    <property type="nucleotide sequence ID" value="NZ_LDSI01000023.1"/>
</dbReference>
<protein>
    <recommendedName>
        <fullName evidence="9">Prepilin leader peptidase/N-methyltransferase</fullName>
        <ecNumber evidence="9">2.1.1.-</ecNumber>
        <ecNumber evidence="9">3.4.23.43</ecNumber>
    </recommendedName>
</protein>
<dbReference type="GO" id="GO:0006465">
    <property type="term" value="P:signal peptide processing"/>
    <property type="evidence" value="ECO:0007669"/>
    <property type="project" value="TreeGrafter"/>
</dbReference>
<feature type="transmembrane region" description="Helical" evidence="10">
    <location>
        <begin position="148"/>
        <end position="171"/>
    </location>
</feature>
<dbReference type="GO" id="GO:0032259">
    <property type="term" value="P:methylation"/>
    <property type="evidence" value="ECO:0007669"/>
    <property type="project" value="UniProtKB-KW"/>
</dbReference>
<evidence type="ECO:0000256" key="4">
    <source>
        <dbReference type="ARBA" id="ARBA00022519"/>
    </source>
</evidence>
<keyword evidence="9" id="KW-0511">Multifunctional enzyme</keyword>
<dbReference type="InterPro" id="IPR050882">
    <property type="entry name" value="Prepilin_peptidase/N-MTase"/>
</dbReference>
<evidence type="ECO:0000256" key="7">
    <source>
        <dbReference type="ARBA" id="ARBA00023136"/>
    </source>
</evidence>
<dbReference type="GO" id="GO:0004190">
    <property type="term" value="F:aspartic-type endopeptidase activity"/>
    <property type="evidence" value="ECO:0007669"/>
    <property type="project" value="UniProtKB-EC"/>
</dbReference>
<sequence length="257" mass="28389">MLLIIVAVSLSGGALGSFLALACQRFHTSASPRRWLQSLWTPPSHCSYCRRTILWHDSIPLISWLWLRGHCRFCSHPVGFLPVLFELTGALLCLLLAYLFHDNLIHALFPLLASCLLLVLAAIDQRHFLLPDVLTHALLWLGLSRFMFFQPLTVSSAIGGVMFGYGSLWLLAGIFQQVTRRKGLGCGDIKLFAALGAWCGWQALPFIALTACTTALIAFGALRIRNRAWYLNSPLPFGPFLAVAGWGVIVSQSLTLL</sequence>
<keyword evidence="9" id="KW-0489">Methyltransferase</keyword>
<keyword evidence="6 10" id="KW-1133">Transmembrane helix</keyword>
<dbReference type="GO" id="GO:0008168">
    <property type="term" value="F:methyltransferase activity"/>
    <property type="evidence" value="ECO:0007669"/>
    <property type="project" value="UniProtKB-KW"/>
</dbReference>
<comment type="catalytic activity">
    <reaction evidence="9">
        <text>Typically cleaves a -Gly-|-Phe- bond to release an N-terminal, basic peptide of 5-8 residues from type IV prepilin, and then N-methylates the new N-terminal amino group, the methyl donor being S-adenosyl-L-methionine.</text>
        <dbReference type="EC" id="3.4.23.43"/>
    </reaction>
</comment>
<dbReference type="InterPro" id="IPR000045">
    <property type="entry name" value="Prepilin_IV_endopep_pep"/>
</dbReference>
<evidence type="ECO:0000256" key="5">
    <source>
        <dbReference type="ARBA" id="ARBA00022692"/>
    </source>
</evidence>
<dbReference type="Pfam" id="PF06750">
    <property type="entry name" value="A24_N_bact"/>
    <property type="match status" value="1"/>
</dbReference>
<dbReference type="GO" id="GO:0005886">
    <property type="term" value="C:plasma membrane"/>
    <property type="evidence" value="ECO:0007669"/>
    <property type="project" value="UniProtKB-SubCell"/>
</dbReference>
<dbReference type="PANTHER" id="PTHR30487">
    <property type="entry name" value="TYPE 4 PREPILIN-LIKE PROTEINS LEADER PEPTIDE-PROCESSING ENZYME"/>
    <property type="match status" value="1"/>
</dbReference>
<accession>A0AB34VDI6</accession>
<feature type="transmembrane region" description="Helical" evidence="10">
    <location>
        <begin position="80"/>
        <end position="100"/>
    </location>
</feature>
<dbReference type="Proteomes" id="UP000072520">
    <property type="component" value="Unassembled WGS sequence"/>
</dbReference>
<evidence type="ECO:0000259" key="11">
    <source>
        <dbReference type="Pfam" id="PF01478"/>
    </source>
</evidence>
<dbReference type="EMBL" id="LDSI01000023">
    <property type="protein sequence ID" value="KTS95401.1"/>
    <property type="molecule type" value="Genomic_DNA"/>
</dbReference>
<keyword evidence="4" id="KW-0997">Cell inner membrane</keyword>
<keyword evidence="9" id="KW-0808">Transferase</keyword>
<keyword evidence="5 9" id="KW-0812">Transmembrane</keyword>
<feature type="transmembrane region" description="Helical" evidence="10">
    <location>
        <begin position="191"/>
        <end position="217"/>
    </location>
</feature>
<dbReference type="EC" id="3.4.23.43" evidence="9"/>
<keyword evidence="9" id="KW-0378">Hydrolase</keyword>
<comment type="function">
    <text evidence="9">Plays an essential role in type IV pili and type II pseudopili formation by proteolytically removing the leader sequence from substrate proteins and subsequently monomethylating the alpha-amino group of the newly exposed N-terminal phenylalanine.</text>
</comment>
<evidence type="ECO:0000259" key="12">
    <source>
        <dbReference type="Pfam" id="PF06750"/>
    </source>
</evidence>
<keyword evidence="7 10" id="KW-0472">Membrane</keyword>
<evidence type="ECO:0000256" key="3">
    <source>
        <dbReference type="ARBA" id="ARBA00022475"/>
    </source>
</evidence>
<dbReference type="Gene3D" id="1.20.120.1220">
    <property type="match status" value="1"/>
</dbReference>
<keyword evidence="3" id="KW-1003">Cell membrane</keyword>
<evidence type="ECO:0000256" key="2">
    <source>
        <dbReference type="ARBA" id="ARBA00005801"/>
    </source>
</evidence>
<comment type="similarity">
    <text evidence="2 8">Belongs to the peptidase A24 family.</text>
</comment>
<name>A0AB34VDI6_9GAMM</name>
<evidence type="ECO:0000256" key="6">
    <source>
        <dbReference type="ARBA" id="ARBA00022989"/>
    </source>
</evidence>
<evidence type="ECO:0000313" key="13">
    <source>
        <dbReference type="EMBL" id="KTS95401.1"/>
    </source>
</evidence>
<dbReference type="Pfam" id="PF01478">
    <property type="entry name" value="Peptidase_A24"/>
    <property type="match status" value="1"/>
</dbReference>
<organism evidence="13 14">
    <name type="scientific">Pantoea stewartii</name>
    <dbReference type="NCBI Taxonomy" id="66269"/>
    <lineage>
        <taxon>Bacteria</taxon>
        <taxon>Pseudomonadati</taxon>
        <taxon>Pseudomonadota</taxon>
        <taxon>Gammaproteobacteria</taxon>
        <taxon>Enterobacterales</taxon>
        <taxon>Erwiniaceae</taxon>
        <taxon>Pantoea</taxon>
    </lineage>
</organism>
<gene>
    <name evidence="13" type="ORF">RSA13_15790</name>
</gene>
<dbReference type="InterPro" id="IPR010627">
    <property type="entry name" value="Prepilin_pept_A24_N"/>
</dbReference>
<feature type="transmembrane region" description="Helical" evidence="10">
    <location>
        <begin position="237"/>
        <end position="256"/>
    </location>
</feature>
<dbReference type="EC" id="2.1.1.-" evidence="9"/>
<evidence type="ECO:0000256" key="10">
    <source>
        <dbReference type="SAM" id="Phobius"/>
    </source>
</evidence>
<dbReference type="InterPro" id="IPR014032">
    <property type="entry name" value="Peptidase_A24A_bac"/>
</dbReference>
<evidence type="ECO:0000256" key="8">
    <source>
        <dbReference type="RuleBase" id="RU003793"/>
    </source>
</evidence>
<dbReference type="PANTHER" id="PTHR30487:SF0">
    <property type="entry name" value="PREPILIN LEADER PEPTIDASE_N-METHYLTRANSFERASE-RELATED"/>
    <property type="match status" value="1"/>
</dbReference>
<dbReference type="PRINTS" id="PR00864">
    <property type="entry name" value="PREPILNPTASE"/>
</dbReference>
<proteinExistence type="inferred from homology"/>
<reference evidence="13 14" key="1">
    <citation type="journal article" date="2016" name="Front. Microbiol.">
        <title>Genomic Resource of Rice Seed Associated Bacteria.</title>
        <authorList>
            <person name="Midha S."/>
            <person name="Bansal K."/>
            <person name="Sharma S."/>
            <person name="Kumar N."/>
            <person name="Patil P.P."/>
            <person name="Chaudhry V."/>
            <person name="Patil P.B."/>
        </authorList>
    </citation>
    <scope>NUCLEOTIDE SEQUENCE [LARGE SCALE GENOMIC DNA]</scope>
    <source>
        <strain evidence="13 14">RSA13</strain>
    </source>
</reference>
<keyword evidence="9" id="KW-0645">Protease</keyword>
<dbReference type="AlphaFoldDB" id="A0AB34VDI6"/>
<evidence type="ECO:0000256" key="9">
    <source>
        <dbReference type="RuleBase" id="RU003794"/>
    </source>
</evidence>
<feature type="transmembrane region" description="Helical" evidence="10">
    <location>
        <begin position="107"/>
        <end position="128"/>
    </location>
</feature>
<feature type="domain" description="Prepilin peptidase A24 N-terminal" evidence="12">
    <location>
        <begin position="12"/>
        <end position="99"/>
    </location>
</feature>
<comment type="caution">
    <text evidence="13">The sequence shown here is derived from an EMBL/GenBank/DDBJ whole genome shotgun (WGS) entry which is preliminary data.</text>
</comment>
<feature type="domain" description="Prepilin type IV endopeptidase peptidase" evidence="11">
    <location>
        <begin position="112"/>
        <end position="218"/>
    </location>
</feature>
<evidence type="ECO:0000256" key="1">
    <source>
        <dbReference type="ARBA" id="ARBA00004429"/>
    </source>
</evidence>
<comment type="subcellular location">
    <subcellularLocation>
        <location evidence="1">Cell inner membrane</location>
        <topology evidence="1">Multi-pass membrane protein</topology>
    </subcellularLocation>
    <subcellularLocation>
        <location evidence="9">Cell membrane</location>
        <topology evidence="9">Multi-pass membrane protein</topology>
    </subcellularLocation>
</comment>